<organism evidence="1 2">
    <name type="scientific">Caproiciproducens faecalis</name>
    <dbReference type="NCBI Taxonomy" id="2820301"/>
    <lineage>
        <taxon>Bacteria</taxon>
        <taxon>Bacillati</taxon>
        <taxon>Bacillota</taxon>
        <taxon>Clostridia</taxon>
        <taxon>Eubacteriales</taxon>
        <taxon>Acutalibacteraceae</taxon>
        <taxon>Caproiciproducens</taxon>
    </lineage>
</organism>
<evidence type="ECO:0000313" key="1">
    <source>
        <dbReference type="EMBL" id="MBW7573914.1"/>
    </source>
</evidence>
<name>A0ABS7DRZ3_9FIRM</name>
<gene>
    <name evidence="1" type="ORF">J5W02_13955</name>
</gene>
<evidence type="ECO:0000313" key="2">
    <source>
        <dbReference type="Proteomes" id="UP000719942"/>
    </source>
</evidence>
<proteinExistence type="predicted"/>
<comment type="caution">
    <text evidence="1">The sequence shown here is derived from an EMBL/GenBank/DDBJ whole genome shotgun (WGS) entry which is preliminary data.</text>
</comment>
<protein>
    <recommendedName>
        <fullName evidence="3">Capsid protein</fullName>
    </recommendedName>
</protein>
<dbReference type="Proteomes" id="UP000719942">
    <property type="component" value="Unassembled WGS sequence"/>
</dbReference>
<accession>A0ABS7DRZ3</accession>
<dbReference type="RefSeq" id="WP_219966316.1">
    <property type="nucleotide sequence ID" value="NZ_JAGFNZ010000006.1"/>
</dbReference>
<reference evidence="1 2" key="1">
    <citation type="submission" date="2021-03" db="EMBL/GenBank/DDBJ databases">
        <title>Caproiciproducens sp. nov. isolated from feces of cow.</title>
        <authorList>
            <person name="Choi J.-Y."/>
        </authorList>
    </citation>
    <scope>NUCLEOTIDE SEQUENCE [LARGE SCALE GENOMIC DNA]</scope>
    <source>
        <strain evidence="1 2">AGMB10547</strain>
    </source>
</reference>
<keyword evidence="2" id="KW-1185">Reference proteome</keyword>
<dbReference type="EMBL" id="JAGFNZ010000006">
    <property type="protein sequence ID" value="MBW7573914.1"/>
    <property type="molecule type" value="Genomic_DNA"/>
</dbReference>
<evidence type="ECO:0008006" key="3">
    <source>
        <dbReference type="Google" id="ProtNLM"/>
    </source>
</evidence>
<sequence>MDGPEIKTPQGEIIITKAGKAKLTWNSSFKNKWPGRFSRAQQYVDSEILRLSAPLVPLRTSMLMKSGQLGTVIGTGLVRWIAPYARTQYYDTATSRPYDPQRGAYWFERMKTIHGTQIVNGAKRIAGGGNK</sequence>